<evidence type="ECO:0008006" key="3">
    <source>
        <dbReference type="Google" id="ProtNLM"/>
    </source>
</evidence>
<protein>
    <recommendedName>
        <fullName evidence="3">MULE transposase domain-containing protein</fullName>
    </recommendedName>
</protein>
<dbReference type="PANTHER" id="PTHR47718">
    <property type="entry name" value="OS01G0519700 PROTEIN"/>
    <property type="match status" value="1"/>
</dbReference>
<name>A0A2I1H5E8_9GLOM</name>
<dbReference type="VEuPathDB" id="FungiDB:RhiirA1_391347"/>
<gene>
    <name evidence="1" type="ORF">RhiirA4_472723</name>
</gene>
<dbReference type="AlphaFoldDB" id="A0A2I1H5E8"/>
<reference evidence="1 2" key="1">
    <citation type="submission" date="2015-10" db="EMBL/GenBank/DDBJ databases">
        <title>Genome analyses suggest a sexual origin of heterokaryosis in a supposedly ancient asexual fungus.</title>
        <authorList>
            <person name="Ropars J."/>
            <person name="Sedzielewska K."/>
            <person name="Noel J."/>
            <person name="Charron P."/>
            <person name="Farinelli L."/>
            <person name="Marton T."/>
            <person name="Kruger M."/>
            <person name="Pelin A."/>
            <person name="Brachmann A."/>
            <person name="Corradi N."/>
        </authorList>
    </citation>
    <scope>NUCLEOTIDE SEQUENCE [LARGE SCALE GENOMIC DNA]</scope>
    <source>
        <strain evidence="1 2">A4</strain>
    </source>
</reference>
<sequence>MASFNAFNEQQQLYIGQYFVTWDYAIEYIRKWCNTQGFQIQTDRSKRNAKGEYQKLTLVCQHFGNSRKPLTELQMNKEKSKEKGNKSIKIDCKAYINLSRPEKDNGNKYVFVTTIFNKYCHKLNCQLVDYENGVKMTEKMLGDIEFLTKQVHLSTIQQRLYLEEKYSGQNIRSDILHKEIQKHYSLAKDLSNDASKLYEHFIELKENDIKWQIFIELWIQYYDVIINNVTYKTNRYDMALSLFVAIDNHNCSRLARGKKQNDTINGGLISLVFITDSDPAVDAACIRVYKNCYTMHCIYHINQNLYKNLSGSLGENYPQFLNEFYNARNIEGLNAVLKRELINSNTSLIQLNKSINHRYQEEKCQKEYAFWKSIIPYIINLQTANFLFSAIEKMIKGYLSEPLYNLQIQEINQSIYKFDLFKETNTEFLEDLPDERKVCAESILHHVNQKEIKEIWGISIQNTQKFKHFILLMNNSAHLCSCLATVITKIMAQ</sequence>
<dbReference type="VEuPathDB" id="FungiDB:FUN_012703"/>
<organism evidence="1 2">
    <name type="scientific">Rhizophagus irregularis</name>
    <dbReference type="NCBI Taxonomy" id="588596"/>
    <lineage>
        <taxon>Eukaryota</taxon>
        <taxon>Fungi</taxon>
        <taxon>Fungi incertae sedis</taxon>
        <taxon>Mucoromycota</taxon>
        <taxon>Glomeromycotina</taxon>
        <taxon>Glomeromycetes</taxon>
        <taxon>Glomerales</taxon>
        <taxon>Glomeraceae</taxon>
        <taxon>Rhizophagus</taxon>
    </lineage>
</organism>
<dbReference type="VEuPathDB" id="FungiDB:RhiirA1_536694"/>
<proteinExistence type="predicted"/>
<dbReference type="Proteomes" id="UP000234323">
    <property type="component" value="Unassembled WGS sequence"/>
</dbReference>
<dbReference type="VEuPathDB" id="FungiDB:RhiirFUN_020039"/>
<evidence type="ECO:0000313" key="1">
    <source>
        <dbReference type="EMBL" id="PKY54096.1"/>
    </source>
</evidence>
<comment type="caution">
    <text evidence="1">The sequence shown here is derived from an EMBL/GenBank/DDBJ whole genome shotgun (WGS) entry which is preliminary data.</text>
</comment>
<accession>A0A2I1H5E8</accession>
<dbReference type="VEuPathDB" id="FungiDB:FUN_006562"/>
<dbReference type="VEuPathDB" id="FungiDB:FUN_006561"/>
<dbReference type="VEuPathDB" id="FungiDB:RhiirFUN_007866"/>
<evidence type="ECO:0000313" key="2">
    <source>
        <dbReference type="Proteomes" id="UP000234323"/>
    </source>
</evidence>
<dbReference type="EMBL" id="LLXI01001532">
    <property type="protein sequence ID" value="PKY54096.1"/>
    <property type="molecule type" value="Genomic_DNA"/>
</dbReference>
<keyword evidence="2" id="KW-1185">Reference proteome</keyword>